<dbReference type="OrthoDB" id="3837799at2"/>
<evidence type="ECO:0000256" key="1">
    <source>
        <dbReference type="SAM" id="MobiDB-lite"/>
    </source>
</evidence>
<dbReference type="HOGENOM" id="CLU_637468_0_0_11"/>
<dbReference type="PROSITE" id="PS51257">
    <property type="entry name" value="PROKAR_LIPOPROTEIN"/>
    <property type="match status" value="1"/>
</dbReference>
<dbReference type="EMBL" id="AP012204">
    <property type="protein sequence ID" value="BAK37685.1"/>
    <property type="molecule type" value="Genomic_DNA"/>
</dbReference>
<keyword evidence="3" id="KW-1185">Reference proteome</keyword>
<reference evidence="2 3" key="1">
    <citation type="submission" date="2011-05" db="EMBL/GenBank/DDBJ databases">
        <title>Whole genome sequence of Microlunatus phosphovorus NM-1.</title>
        <authorList>
            <person name="Hosoyama A."/>
            <person name="Sasaki K."/>
            <person name="Harada T."/>
            <person name="Igarashi R."/>
            <person name="Kawakoshi A."/>
            <person name="Sasagawa M."/>
            <person name="Fukada J."/>
            <person name="Nakamura S."/>
            <person name="Katano Y."/>
            <person name="Hanada S."/>
            <person name="Kamagata Y."/>
            <person name="Nakamura N."/>
            <person name="Yamazaki S."/>
            <person name="Fujita N."/>
        </authorList>
    </citation>
    <scope>NUCLEOTIDE SEQUENCE [LARGE SCALE GENOMIC DNA]</scope>
    <source>
        <strain evidence="3">ATCC 700054 / DSM 10555 / JCM 9379 / NBRC 101784 / NCIMB 13414 / VKM Ac-1990 / NM-1</strain>
    </source>
</reference>
<dbReference type="KEGG" id="mph:MLP_46710"/>
<proteinExistence type="predicted"/>
<gene>
    <name evidence="2" type="ordered locus">MLP_46710</name>
</gene>
<evidence type="ECO:0000313" key="3">
    <source>
        <dbReference type="Proteomes" id="UP000007947"/>
    </source>
</evidence>
<organism evidence="2 3">
    <name type="scientific">Microlunatus phosphovorus (strain ATCC 700054 / DSM 10555 / JCM 9379 / NBRC 101784 / NCIMB 13414 / VKM Ac-1990 / NM-1)</name>
    <dbReference type="NCBI Taxonomy" id="1032480"/>
    <lineage>
        <taxon>Bacteria</taxon>
        <taxon>Bacillati</taxon>
        <taxon>Actinomycetota</taxon>
        <taxon>Actinomycetes</taxon>
        <taxon>Propionibacteriales</taxon>
        <taxon>Propionibacteriaceae</taxon>
        <taxon>Microlunatus</taxon>
    </lineage>
</organism>
<dbReference type="RefSeq" id="WP_013865514.1">
    <property type="nucleotide sequence ID" value="NC_015635.1"/>
</dbReference>
<feature type="region of interest" description="Disordered" evidence="1">
    <location>
        <begin position="391"/>
        <end position="415"/>
    </location>
</feature>
<feature type="region of interest" description="Disordered" evidence="1">
    <location>
        <begin position="31"/>
        <end position="52"/>
    </location>
</feature>
<dbReference type="AlphaFoldDB" id="F5XED7"/>
<name>F5XED7_MICPN</name>
<accession>F5XED7</accession>
<dbReference type="Proteomes" id="UP000007947">
    <property type="component" value="Chromosome"/>
</dbReference>
<protein>
    <recommendedName>
        <fullName evidence="4">Lipoprotein</fullName>
    </recommendedName>
</protein>
<sequence length="430" mass="45961">MRTVALMLALALLVLTGCTWSGSEPGLFGKHVRAESPSPPAPERANPSLPVAGETTWTSAEGQQVTIRFAVHAVRRAADVTVLDWSITPLSAPGRQQGDELPTGLDLGLDRVDDGGIGIVLLDPGTQRVYRPLVSKAQRARHCLCTPLWAVSRMLRLGETRLLQVAFPPLPARTRSVDVIAATLPPFSHVLVSAAGQVPTATYPAELSRPAEPIRPLVAPQFFQTAEDEASRRTATLRVDLVLASTTSTTVRWTLRSMSPQRAFLARPLGPPLVAPARSDGKEISTNAASGPTLAAAGRQPTGVRWMTGEIDGQPILECLCTNLDFWAIGLREAGSAAQLVSVYPPLPRGTDQVDIALPGVANLIRLSVTPAPDGATRVGPATQVTKRTWRYDSGQPQPGWSSVDWPTPVPESGQVSAYQRRVDRLATHG</sequence>
<evidence type="ECO:0008006" key="4">
    <source>
        <dbReference type="Google" id="ProtNLM"/>
    </source>
</evidence>
<evidence type="ECO:0000313" key="2">
    <source>
        <dbReference type="EMBL" id="BAK37685.1"/>
    </source>
</evidence>
<dbReference type="STRING" id="1032480.MLP_46710"/>